<keyword evidence="3" id="KW-1185">Reference proteome</keyword>
<reference evidence="2 3" key="1">
    <citation type="journal article" date="2007" name="Nature">
        <title>Evolution of genes and genomes on the Drosophila phylogeny.</title>
        <authorList>
            <consortium name="Drosophila 12 Genomes Consortium"/>
            <person name="Clark A.G."/>
            <person name="Eisen M.B."/>
            <person name="Smith D.R."/>
            <person name="Bergman C.M."/>
            <person name="Oliver B."/>
            <person name="Markow T.A."/>
            <person name="Kaufman T.C."/>
            <person name="Kellis M."/>
            <person name="Gelbart W."/>
            <person name="Iyer V.N."/>
            <person name="Pollard D.A."/>
            <person name="Sackton T.B."/>
            <person name="Larracuente A.M."/>
            <person name="Singh N.D."/>
            <person name="Abad J.P."/>
            <person name="Abt D.N."/>
            <person name="Adryan B."/>
            <person name="Aguade M."/>
            <person name="Akashi H."/>
            <person name="Anderson W.W."/>
            <person name="Aquadro C.F."/>
            <person name="Ardell D.H."/>
            <person name="Arguello R."/>
            <person name="Artieri C.G."/>
            <person name="Barbash D.A."/>
            <person name="Barker D."/>
            <person name="Barsanti P."/>
            <person name="Batterham P."/>
            <person name="Batzoglou S."/>
            <person name="Begun D."/>
            <person name="Bhutkar A."/>
            <person name="Blanco E."/>
            <person name="Bosak S.A."/>
            <person name="Bradley R.K."/>
            <person name="Brand A.D."/>
            <person name="Brent M.R."/>
            <person name="Brooks A.N."/>
            <person name="Brown R.H."/>
            <person name="Butlin R.K."/>
            <person name="Caggese C."/>
            <person name="Calvi B.R."/>
            <person name="Bernardo de Carvalho A."/>
            <person name="Caspi A."/>
            <person name="Castrezana S."/>
            <person name="Celniker S.E."/>
            <person name="Chang J.L."/>
            <person name="Chapple C."/>
            <person name="Chatterji S."/>
            <person name="Chinwalla A."/>
            <person name="Civetta A."/>
            <person name="Clifton S.W."/>
            <person name="Comeron J.M."/>
            <person name="Costello J.C."/>
            <person name="Coyne J.A."/>
            <person name="Daub J."/>
            <person name="David R.G."/>
            <person name="Delcher A.L."/>
            <person name="Delehaunty K."/>
            <person name="Do C.B."/>
            <person name="Ebling H."/>
            <person name="Edwards K."/>
            <person name="Eickbush T."/>
            <person name="Evans J.D."/>
            <person name="Filipski A."/>
            <person name="Findeiss S."/>
            <person name="Freyhult E."/>
            <person name="Fulton L."/>
            <person name="Fulton R."/>
            <person name="Garcia A.C."/>
            <person name="Gardiner A."/>
            <person name="Garfield D.A."/>
            <person name="Garvin B.E."/>
            <person name="Gibson G."/>
            <person name="Gilbert D."/>
            <person name="Gnerre S."/>
            <person name="Godfrey J."/>
            <person name="Good R."/>
            <person name="Gotea V."/>
            <person name="Gravely B."/>
            <person name="Greenberg A.J."/>
            <person name="Griffiths-Jones S."/>
            <person name="Gross S."/>
            <person name="Guigo R."/>
            <person name="Gustafson E.A."/>
            <person name="Haerty W."/>
            <person name="Hahn M.W."/>
            <person name="Halligan D.L."/>
            <person name="Halpern A.L."/>
            <person name="Halter G.M."/>
            <person name="Han M.V."/>
            <person name="Heger A."/>
            <person name="Hillier L."/>
            <person name="Hinrichs A.S."/>
            <person name="Holmes I."/>
            <person name="Hoskins R.A."/>
            <person name="Hubisz M.J."/>
            <person name="Hultmark D."/>
            <person name="Huntley M.A."/>
            <person name="Jaffe D.B."/>
            <person name="Jagadeeshan S."/>
            <person name="Jeck W.R."/>
            <person name="Johnson J."/>
            <person name="Jones C.D."/>
            <person name="Jordan W.C."/>
            <person name="Karpen G.H."/>
            <person name="Kataoka E."/>
            <person name="Keightley P.D."/>
            <person name="Kheradpour P."/>
            <person name="Kirkness E.F."/>
            <person name="Koerich L.B."/>
            <person name="Kristiansen K."/>
            <person name="Kudrna D."/>
            <person name="Kulathinal R.J."/>
            <person name="Kumar S."/>
            <person name="Kwok R."/>
            <person name="Lander E."/>
            <person name="Langley C.H."/>
            <person name="Lapoint R."/>
            <person name="Lazzaro B.P."/>
            <person name="Lee S.J."/>
            <person name="Levesque L."/>
            <person name="Li R."/>
            <person name="Lin C.F."/>
            <person name="Lin M.F."/>
            <person name="Lindblad-Toh K."/>
            <person name="Llopart A."/>
            <person name="Long M."/>
            <person name="Low L."/>
            <person name="Lozovsky E."/>
            <person name="Lu J."/>
            <person name="Luo M."/>
            <person name="Machado C.A."/>
            <person name="Makalowski W."/>
            <person name="Marzo M."/>
            <person name="Matsuda M."/>
            <person name="Matzkin L."/>
            <person name="McAllister B."/>
            <person name="McBride C.S."/>
            <person name="McKernan B."/>
            <person name="McKernan K."/>
            <person name="Mendez-Lago M."/>
            <person name="Minx P."/>
            <person name="Mollenhauer M.U."/>
            <person name="Montooth K."/>
            <person name="Mount S.M."/>
            <person name="Mu X."/>
            <person name="Myers E."/>
            <person name="Negre B."/>
            <person name="Newfeld S."/>
            <person name="Nielsen R."/>
            <person name="Noor M.A."/>
            <person name="O'Grady P."/>
            <person name="Pachter L."/>
            <person name="Papaceit M."/>
            <person name="Parisi M.J."/>
            <person name="Parisi M."/>
            <person name="Parts L."/>
            <person name="Pedersen J.S."/>
            <person name="Pesole G."/>
            <person name="Phillippy A.M."/>
            <person name="Ponting C.P."/>
            <person name="Pop M."/>
            <person name="Porcelli D."/>
            <person name="Powell J.R."/>
            <person name="Prohaska S."/>
            <person name="Pruitt K."/>
            <person name="Puig M."/>
            <person name="Quesneville H."/>
            <person name="Ram K.R."/>
            <person name="Rand D."/>
            <person name="Rasmussen M.D."/>
            <person name="Reed L.K."/>
            <person name="Reenan R."/>
            <person name="Reily A."/>
            <person name="Remington K.A."/>
            <person name="Rieger T.T."/>
            <person name="Ritchie M.G."/>
            <person name="Robin C."/>
            <person name="Rogers Y.H."/>
            <person name="Rohde C."/>
            <person name="Rozas J."/>
            <person name="Rubenfield M.J."/>
            <person name="Ruiz A."/>
            <person name="Russo S."/>
            <person name="Salzberg S.L."/>
            <person name="Sanchez-Gracia A."/>
            <person name="Saranga D.J."/>
            <person name="Sato H."/>
            <person name="Schaeffer S.W."/>
            <person name="Schatz M.C."/>
            <person name="Schlenke T."/>
            <person name="Schwartz R."/>
            <person name="Segarra C."/>
            <person name="Singh R.S."/>
            <person name="Sirot L."/>
            <person name="Sirota M."/>
            <person name="Sisneros N.B."/>
            <person name="Smith C.D."/>
            <person name="Smith T.F."/>
            <person name="Spieth J."/>
            <person name="Stage D.E."/>
            <person name="Stark A."/>
            <person name="Stephan W."/>
            <person name="Strausberg R.L."/>
            <person name="Strempel S."/>
            <person name="Sturgill D."/>
            <person name="Sutton G."/>
            <person name="Sutton G.G."/>
            <person name="Tao W."/>
            <person name="Teichmann S."/>
            <person name="Tobari Y.N."/>
            <person name="Tomimura Y."/>
            <person name="Tsolas J.M."/>
            <person name="Valente V.L."/>
            <person name="Venter E."/>
            <person name="Venter J.C."/>
            <person name="Vicario S."/>
            <person name="Vieira F.G."/>
            <person name="Vilella A.J."/>
            <person name="Villasante A."/>
            <person name="Walenz B."/>
            <person name="Wang J."/>
            <person name="Wasserman M."/>
            <person name="Watts T."/>
            <person name="Wilson D."/>
            <person name="Wilson R.K."/>
            <person name="Wing R.A."/>
            <person name="Wolfner M.F."/>
            <person name="Wong A."/>
            <person name="Wong G.K."/>
            <person name="Wu C.I."/>
            <person name="Wu G."/>
            <person name="Yamamoto D."/>
            <person name="Yang H.P."/>
            <person name="Yang S.P."/>
            <person name="Yorke J.A."/>
            <person name="Yoshida K."/>
            <person name="Zdobnov E."/>
            <person name="Zhang P."/>
            <person name="Zhang Y."/>
            <person name="Zimin A.V."/>
            <person name="Baldwin J."/>
            <person name="Abdouelleil A."/>
            <person name="Abdulkadir J."/>
            <person name="Abebe A."/>
            <person name="Abera B."/>
            <person name="Abreu J."/>
            <person name="Acer S.C."/>
            <person name="Aftuck L."/>
            <person name="Alexander A."/>
            <person name="An P."/>
            <person name="Anderson E."/>
            <person name="Anderson S."/>
            <person name="Arachi H."/>
            <person name="Azer M."/>
            <person name="Bachantsang P."/>
            <person name="Barry A."/>
            <person name="Bayul T."/>
            <person name="Berlin A."/>
            <person name="Bessette D."/>
            <person name="Bloom T."/>
            <person name="Blye J."/>
            <person name="Boguslavskiy L."/>
            <person name="Bonnet C."/>
            <person name="Boukhgalter B."/>
            <person name="Bourzgui I."/>
            <person name="Brown A."/>
            <person name="Cahill P."/>
            <person name="Channer S."/>
            <person name="Cheshatsang Y."/>
            <person name="Chuda L."/>
            <person name="Citroen M."/>
            <person name="Collymore A."/>
            <person name="Cooke P."/>
            <person name="Costello M."/>
            <person name="D'Aco K."/>
            <person name="Daza R."/>
            <person name="De Haan G."/>
            <person name="DeGray S."/>
            <person name="DeMaso C."/>
            <person name="Dhargay N."/>
            <person name="Dooley K."/>
            <person name="Dooley E."/>
            <person name="Doricent M."/>
            <person name="Dorje P."/>
            <person name="Dorjee K."/>
            <person name="Dupes A."/>
            <person name="Elong R."/>
            <person name="Falk J."/>
            <person name="Farina A."/>
            <person name="Faro S."/>
            <person name="Ferguson D."/>
            <person name="Fisher S."/>
            <person name="Foley C.D."/>
            <person name="Franke A."/>
            <person name="Friedrich D."/>
            <person name="Gadbois L."/>
            <person name="Gearin G."/>
            <person name="Gearin C.R."/>
            <person name="Giannoukos G."/>
            <person name="Goode T."/>
            <person name="Graham J."/>
            <person name="Grandbois E."/>
            <person name="Grewal S."/>
            <person name="Gyaltsen K."/>
            <person name="Hafez N."/>
            <person name="Hagos B."/>
            <person name="Hall J."/>
            <person name="Henson C."/>
            <person name="Hollinger A."/>
            <person name="Honan T."/>
            <person name="Huard M.D."/>
            <person name="Hughes L."/>
            <person name="Hurhula B."/>
            <person name="Husby M.E."/>
            <person name="Kamat A."/>
            <person name="Kanga B."/>
            <person name="Kashin S."/>
            <person name="Khazanovich D."/>
            <person name="Kisner P."/>
            <person name="Lance K."/>
            <person name="Lara M."/>
            <person name="Lee W."/>
            <person name="Lennon N."/>
            <person name="Letendre F."/>
            <person name="LeVine R."/>
            <person name="Lipovsky A."/>
            <person name="Liu X."/>
            <person name="Liu J."/>
            <person name="Liu S."/>
            <person name="Lokyitsang T."/>
            <person name="Lokyitsang Y."/>
            <person name="Lubonja R."/>
            <person name="Lui A."/>
            <person name="MacDonald P."/>
            <person name="Magnisalis V."/>
            <person name="Maru K."/>
            <person name="Matthews C."/>
            <person name="McCusker W."/>
            <person name="McDonough S."/>
            <person name="Mehta T."/>
            <person name="Meldrim J."/>
            <person name="Meneus L."/>
            <person name="Mihai O."/>
            <person name="Mihalev A."/>
            <person name="Mihova T."/>
            <person name="Mittelman R."/>
            <person name="Mlenga V."/>
            <person name="Montmayeur A."/>
            <person name="Mulrain L."/>
            <person name="Navidi A."/>
            <person name="Naylor J."/>
            <person name="Negash T."/>
            <person name="Nguyen T."/>
            <person name="Nguyen N."/>
            <person name="Nicol R."/>
            <person name="Norbu C."/>
            <person name="Norbu N."/>
            <person name="Novod N."/>
            <person name="O'Neill B."/>
            <person name="Osman S."/>
            <person name="Markiewicz E."/>
            <person name="Oyono O.L."/>
            <person name="Patti C."/>
            <person name="Phunkhang P."/>
            <person name="Pierre F."/>
            <person name="Priest M."/>
            <person name="Raghuraman S."/>
            <person name="Rege F."/>
            <person name="Reyes R."/>
            <person name="Rise C."/>
            <person name="Rogov P."/>
            <person name="Ross K."/>
            <person name="Ryan E."/>
            <person name="Settipalli S."/>
            <person name="Shea T."/>
            <person name="Sherpa N."/>
            <person name="Shi L."/>
            <person name="Shih D."/>
            <person name="Sparrow T."/>
            <person name="Spaulding J."/>
            <person name="Stalker J."/>
            <person name="Stange-Thomann N."/>
            <person name="Stavropoulos S."/>
            <person name="Stone C."/>
            <person name="Strader C."/>
            <person name="Tesfaye S."/>
            <person name="Thomson T."/>
            <person name="Thoulutsang Y."/>
            <person name="Thoulutsang D."/>
            <person name="Topham K."/>
            <person name="Topping I."/>
            <person name="Tsamla T."/>
            <person name="Vassiliev H."/>
            <person name="Vo A."/>
            <person name="Wangchuk T."/>
            <person name="Wangdi T."/>
            <person name="Weiand M."/>
            <person name="Wilkinson J."/>
            <person name="Wilson A."/>
            <person name="Yadav S."/>
            <person name="Young G."/>
            <person name="Yu Q."/>
            <person name="Zembek L."/>
            <person name="Zhong D."/>
            <person name="Zimmer A."/>
            <person name="Zwirko Z."/>
            <person name="Jaffe D.B."/>
            <person name="Alvarez P."/>
            <person name="Brockman W."/>
            <person name="Butler J."/>
            <person name="Chin C."/>
            <person name="Gnerre S."/>
            <person name="Grabherr M."/>
            <person name="Kleber M."/>
            <person name="Mauceli E."/>
            <person name="MacCallum I."/>
        </authorList>
    </citation>
    <scope>NUCLEOTIDE SEQUENCE [LARGE SCALE GENOMIC DNA]</scope>
    <source>
        <strain evidence="3">Tucson 14024-0371.13</strain>
    </source>
</reference>
<feature type="compositionally biased region" description="Acidic residues" evidence="1">
    <location>
        <begin position="1"/>
        <end position="19"/>
    </location>
</feature>
<feature type="compositionally biased region" description="Basic residues" evidence="1">
    <location>
        <begin position="23"/>
        <end position="32"/>
    </location>
</feature>
<sequence>RRSEDNDNDNDDDEEDEEDPKSKPKYRHTAKGRTIHRLADLCSGRLIDEIDDECFYVGLGHDGHSAKRGNNYVPNDYKPFQCCPTKLEKSTKVPKMTAQRIGHSDGEQGKRSQGGNFQFASASSSSSAAKSTTSTKPVVSKKQAKRSQDNDDEDDDDDDEDKPLVKVSYANKRGGSNKPQAGKKPLNKVQDNDDEVEVKQKSSKKSGKLNVKTGINFFQNRLKNLYDLVFQDISLWE</sequence>
<dbReference type="AlphaFoldDB" id="A0A0P8XRQ3"/>
<evidence type="ECO:0000313" key="3">
    <source>
        <dbReference type="Proteomes" id="UP000007801"/>
    </source>
</evidence>
<dbReference type="eggNOG" id="KOG0191">
    <property type="taxonomic scope" value="Eukaryota"/>
</dbReference>
<feature type="non-terminal residue" evidence="2">
    <location>
        <position position="1"/>
    </location>
</feature>
<organism evidence="2 3">
    <name type="scientific">Drosophila ananassae</name>
    <name type="common">Fruit fly</name>
    <dbReference type="NCBI Taxonomy" id="7217"/>
    <lineage>
        <taxon>Eukaryota</taxon>
        <taxon>Metazoa</taxon>
        <taxon>Ecdysozoa</taxon>
        <taxon>Arthropoda</taxon>
        <taxon>Hexapoda</taxon>
        <taxon>Insecta</taxon>
        <taxon>Pterygota</taxon>
        <taxon>Neoptera</taxon>
        <taxon>Endopterygota</taxon>
        <taxon>Diptera</taxon>
        <taxon>Brachycera</taxon>
        <taxon>Muscomorpha</taxon>
        <taxon>Ephydroidea</taxon>
        <taxon>Drosophilidae</taxon>
        <taxon>Drosophila</taxon>
        <taxon>Sophophora</taxon>
    </lineage>
</organism>
<dbReference type="STRING" id="7217.A0A0P8XRQ3"/>
<dbReference type="Proteomes" id="UP000007801">
    <property type="component" value="Unassembled WGS sequence"/>
</dbReference>
<feature type="compositionally biased region" description="Acidic residues" evidence="1">
    <location>
        <begin position="150"/>
        <end position="161"/>
    </location>
</feature>
<feature type="region of interest" description="Disordered" evidence="1">
    <location>
        <begin position="89"/>
        <end position="206"/>
    </location>
</feature>
<evidence type="ECO:0000256" key="1">
    <source>
        <dbReference type="SAM" id="MobiDB-lite"/>
    </source>
</evidence>
<dbReference type="EMBL" id="CH902619">
    <property type="protein sequence ID" value="KPU77286.1"/>
    <property type="molecule type" value="Genomic_DNA"/>
</dbReference>
<protein>
    <submittedName>
        <fullName evidence="2">Uncharacterized protein</fullName>
    </submittedName>
</protein>
<feature type="region of interest" description="Disordered" evidence="1">
    <location>
        <begin position="1"/>
        <end position="32"/>
    </location>
</feature>
<gene>
    <name evidence="2" type="primary">Dana\GF27623</name>
    <name evidence="2" type="ORF">GF27623</name>
</gene>
<name>A0A0P8XRQ3_DROAN</name>
<accession>A0A0P8XRQ3</accession>
<proteinExistence type="predicted"/>
<evidence type="ECO:0000313" key="2">
    <source>
        <dbReference type="EMBL" id="KPU77286.1"/>
    </source>
</evidence>
<dbReference type="OrthoDB" id="10264505at2759"/>
<feature type="compositionally biased region" description="Low complexity" evidence="1">
    <location>
        <begin position="120"/>
        <end position="136"/>
    </location>
</feature>
<dbReference type="InParanoid" id="A0A0P8XRQ3"/>